<organism evidence="4 5">
    <name type="scientific">Microdochium trichocladiopsis</name>
    <dbReference type="NCBI Taxonomy" id="1682393"/>
    <lineage>
        <taxon>Eukaryota</taxon>
        <taxon>Fungi</taxon>
        <taxon>Dikarya</taxon>
        <taxon>Ascomycota</taxon>
        <taxon>Pezizomycotina</taxon>
        <taxon>Sordariomycetes</taxon>
        <taxon>Xylariomycetidae</taxon>
        <taxon>Xylariales</taxon>
        <taxon>Microdochiaceae</taxon>
        <taxon>Microdochium</taxon>
    </lineage>
</organism>
<dbReference type="Gene3D" id="3.90.550.10">
    <property type="entry name" value="Spore Coat Polysaccharide Biosynthesis Protein SpsA, Chain A"/>
    <property type="match status" value="1"/>
</dbReference>
<reference evidence="4" key="1">
    <citation type="journal article" date="2021" name="Nat. Commun.">
        <title>Genetic determinants of endophytism in the Arabidopsis root mycobiome.</title>
        <authorList>
            <person name="Mesny F."/>
            <person name="Miyauchi S."/>
            <person name="Thiergart T."/>
            <person name="Pickel B."/>
            <person name="Atanasova L."/>
            <person name="Karlsson M."/>
            <person name="Huettel B."/>
            <person name="Barry K.W."/>
            <person name="Haridas S."/>
            <person name="Chen C."/>
            <person name="Bauer D."/>
            <person name="Andreopoulos W."/>
            <person name="Pangilinan J."/>
            <person name="LaButti K."/>
            <person name="Riley R."/>
            <person name="Lipzen A."/>
            <person name="Clum A."/>
            <person name="Drula E."/>
            <person name="Henrissat B."/>
            <person name="Kohler A."/>
            <person name="Grigoriev I.V."/>
            <person name="Martin F.M."/>
            <person name="Hacquard S."/>
        </authorList>
    </citation>
    <scope>NUCLEOTIDE SEQUENCE</scope>
    <source>
        <strain evidence="4">MPI-CAGE-CH-0230</strain>
    </source>
</reference>
<keyword evidence="4" id="KW-0808">Transferase</keyword>
<feature type="domain" description="Glycosyltransferase 2-like" evidence="2">
    <location>
        <begin position="506"/>
        <end position="719"/>
    </location>
</feature>
<evidence type="ECO:0000259" key="2">
    <source>
        <dbReference type="Pfam" id="PF13632"/>
    </source>
</evidence>
<name>A0A9P8YA36_9PEZI</name>
<dbReference type="AlphaFoldDB" id="A0A9P8YA36"/>
<protein>
    <submittedName>
        <fullName evidence="4">Glycosyl transferase family group 2-domain-containing protein</fullName>
    </submittedName>
</protein>
<dbReference type="InterPro" id="IPR029044">
    <property type="entry name" value="Nucleotide-diphossugar_trans"/>
</dbReference>
<feature type="domain" description="DUF7928" evidence="3">
    <location>
        <begin position="34"/>
        <end position="182"/>
    </location>
</feature>
<feature type="transmembrane region" description="Helical" evidence="1">
    <location>
        <begin position="246"/>
        <end position="267"/>
    </location>
</feature>
<evidence type="ECO:0000313" key="4">
    <source>
        <dbReference type="EMBL" id="KAH7031440.1"/>
    </source>
</evidence>
<dbReference type="OrthoDB" id="38531at2759"/>
<dbReference type="RefSeq" id="XP_046013120.1">
    <property type="nucleotide sequence ID" value="XM_046162586.1"/>
</dbReference>
<dbReference type="PANTHER" id="PTHR35408">
    <property type="entry name" value="CHROMOSOME 15, WHOLE GENOME SHOTGUN SEQUENCE"/>
    <property type="match status" value="1"/>
</dbReference>
<dbReference type="SUPFAM" id="SSF53448">
    <property type="entry name" value="Nucleotide-diphospho-sugar transferases"/>
    <property type="match status" value="1"/>
</dbReference>
<keyword evidence="1" id="KW-0472">Membrane</keyword>
<dbReference type="EMBL" id="JAGTJQ010000005">
    <property type="protein sequence ID" value="KAH7031440.1"/>
    <property type="molecule type" value="Genomic_DNA"/>
</dbReference>
<dbReference type="InterPro" id="IPR057688">
    <property type="entry name" value="DUF7928"/>
</dbReference>
<comment type="caution">
    <text evidence="4">The sequence shown here is derived from an EMBL/GenBank/DDBJ whole genome shotgun (WGS) entry which is preliminary data.</text>
</comment>
<feature type="transmembrane region" description="Helical" evidence="1">
    <location>
        <begin position="735"/>
        <end position="756"/>
    </location>
</feature>
<dbReference type="GeneID" id="70192132"/>
<dbReference type="PANTHER" id="PTHR35408:SF2">
    <property type="entry name" value="GLYCOSYLTRANSFERASE 2-LIKE DOMAIN-CONTAINING PROTEIN"/>
    <property type="match status" value="1"/>
</dbReference>
<feature type="transmembrane region" description="Helical" evidence="1">
    <location>
        <begin position="696"/>
        <end position="723"/>
    </location>
</feature>
<keyword evidence="1" id="KW-1133">Transmembrane helix</keyword>
<gene>
    <name evidence="4" type="ORF">B0I36DRAFT_431547</name>
</gene>
<evidence type="ECO:0000313" key="5">
    <source>
        <dbReference type="Proteomes" id="UP000756346"/>
    </source>
</evidence>
<evidence type="ECO:0000256" key="1">
    <source>
        <dbReference type="SAM" id="Phobius"/>
    </source>
</evidence>
<sequence length="881" mass="99437">MAETTKVTMLPAPAPVVIKGSEPRRRLGPSDSMTQVLARYLHRRIIDAGWIRNDTDAKSGPSVPGMVIKSEDGSEYVTEPSNTYPELMQFCQRLNITAAFTMSCELTDQICDTISAHEDEITLPSGITVPIVQSLRHLATTDRSVRMRDLFCLVKQERCLVIWSQTADGLFEHAADVEEGCMTTDVAPTPTPGGHHVMTGAMHTRETSADLEKWKANQGFRTPEIDEMSELDAEEKANLGPRKRPFVLTHSVLAGIAVCLLVITQSLNVRQIIIEVKALGSVAYDRIAMAATVPIFAFFSIFFFSTLVTAAFQLIGPMQDIKTGCTRFYSSIKPDHRKHGNIVWPHITIQMPVYKEGLKGVIQPTINSLLPAIEHYNRLGGTANIFICEDGMQLVSDSVREMRTQFYRQHDIGWVARPGHGKDGFVRGGRFKKASNMNYCLDFSLRVEDRLLQMIADEREARGFTNPAQQLEIEEEEQLYEAACREVIEGDQGKTMAEGNVRIGEIILLIDSDTRVPVDCLSLAAMEMEESPEVAIIQHASGVMNVTNSWFENAITYFTNLIYAAIRFSVGNGDVAPFIGHNAFLRWKAIQSIKFTSEDGRELFWSENHVSEDFDVALRLQAKGFVLRLATYDKGEFKEGVSLTVMDELLRWEKYSYGCSELLFNPFYQWIYKGPFASMFYRMIFSNLKTTSKFTIIGYMGTYFAIACSLPLSLANYFIVGWLTPDLDAIYTDSWKIMVGCIVVFQGISPVCFAIYRHRVGDMPFWKALYENLKWYWFFIIFFSGISWHLSYSLLAHLLCLPIEWSSTVKELESTGFFIGLDNVTKYYKYSTAFSLAIIGAMIYLSQFAPSDWVINSWLCIVPLAMQVAGHLLMPILSIVY</sequence>
<feature type="transmembrane region" description="Helical" evidence="1">
    <location>
        <begin position="287"/>
        <end position="312"/>
    </location>
</feature>
<dbReference type="Proteomes" id="UP000756346">
    <property type="component" value="Unassembled WGS sequence"/>
</dbReference>
<proteinExistence type="predicted"/>
<keyword evidence="5" id="KW-1185">Reference proteome</keyword>
<feature type="transmembrane region" description="Helical" evidence="1">
    <location>
        <begin position="776"/>
        <end position="799"/>
    </location>
</feature>
<evidence type="ECO:0000259" key="3">
    <source>
        <dbReference type="Pfam" id="PF25550"/>
    </source>
</evidence>
<dbReference type="Pfam" id="PF13632">
    <property type="entry name" value="Glyco_trans_2_3"/>
    <property type="match status" value="1"/>
</dbReference>
<dbReference type="Pfam" id="PF25550">
    <property type="entry name" value="DUF7928"/>
    <property type="match status" value="1"/>
</dbReference>
<feature type="transmembrane region" description="Helical" evidence="1">
    <location>
        <begin position="858"/>
        <end position="880"/>
    </location>
</feature>
<accession>A0A9P8YA36</accession>
<dbReference type="GO" id="GO:0016740">
    <property type="term" value="F:transferase activity"/>
    <property type="evidence" value="ECO:0007669"/>
    <property type="project" value="UniProtKB-KW"/>
</dbReference>
<keyword evidence="1" id="KW-0812">Transmembrane</keyword>
<feature type="transmembrane region" description="Helical" evidence="1">
    <location>
        <begin position="827"/>
        <end position="846"/>
    </location>
</feature>
<dbReference type="InterPro" id="IPR001173">
    <property type="entry name" value="Glyco_trans_2-like"/>
</dbReference>